<dbReference type="WBParaSite" id="nRc.2.0.1.t32371-RA">
    <property type="protein sequence ID" value="nRc.2.0.1.t32371-RA"/>
    <property type="gene ID" value="nRc.2.0.1.g32371"/>
</dbReference>
<dbReference type="AlphaFoldDB" id="A0A915K0Q4"/>
<protein>
    <submittedName>
        <fullName evidence="2">Uncharacterized protein</fullName>
    </submittedName>
</protein>
<proteinExistence type="predicted"/>
<evidence type="ECO:0000313" key="2">
    <source>
        <dbReference type="WBParaSite" id="nRc.2.0.1.t32371-RA"/>
    </source>
</evidence>
<dbReference type="Proteomes" id="UP000887565">
    <property type="component" value="Unplaced"/>
</dbReference>
<keyword evidence="1" id="KW-1185">Reference proteome</keyword>
<name>A0A915K0Q4_ROMCU</name>
<evidence type="ECO:0000313" key="1">
    <source>
        <dbReference type="Proteomes" id="UP000887565"/>
    </source>
</evidence>
<organism evidence="1 2">
    <name type="scientific">Romanomermis culicivorax</name>
    <name type="common">Nematode worm</name>
    <dbReference type="NCBI Taxonomy" id="13658"/>
    <lineage>
        <taxon>Eukaryota</taxon>
        <taxon>Metazoa</taxon>
        <taxon>Ecdysozoa</taxon>
        <taxon>Nematoda</taxon>
        <taxon>Enoplea</taxon>
        <taxon>Dorylaimia</taxon>
        <taxon>Mermithida</taxon>
        <taxon>Mermithoidea</taxon>
        <taxon>Mermithidae</taxon>
        <taxon>Romanomermis</taxon>
    </lineage>
</organism>
<accession>A0A915K0Q4</accession>
<sequence length="82" mass="8965">MLGQAKFPVDCQVATAAADPDLTNHEPAALNKSFPCHTDQQKLEFTLNKMTEKTHVTAAQKAKALCMLRQNPDVFSLPGDKP</sequence>
<reference evidence="2" key="1">
    <citation type="submission" date="2022-11" db="UniProtKB">
        <authorList>
            <consortium name="WormBaseParasite"/>
        </authorList>
    </citation>
    <scope>IDENTIFICATION</scope>
</reference>